<comment type="similarity">
    <text evidence="1">Belongs to the peptidase S10 family.</text>
</comment>
<evidence type="ECO:0000256" key="1">
    <source>
        <dbReference type="ARBA" id="ARBA00009431"/>
    </source>
</evidence>
<dbReference type="Proteomes" id="UP000426265">
    <property type="component" value="Unassembled WGS sequence"/>
</dbReference>
<reference evidence="3 4" key="1">
    <citation type="submission" date="2019-11" db="EMBL/GenBank/DDBJ databases">
        <authorList>
            <person name="Jiao W.-B."/>
            <person name="Schneeberger K."/>
        </authorList>
    </citation>
    <scope>NUCLEOTIDE SEQUENCE [LARGE SCALE GENOMIC DNA]</scope>
    <source>
        <strain evidence="4">cv. An-1</strain>
    </source>
</reference>
<dbReference type="EMBL" id="CACRSJ010000105">
    <property type="protein sequence ID" value="VYS53216.1"/>
    <property type="molecule type" value="Genomic_DNA"/>
</dbReference>
<dbReference type="AlphaFoldDB" id="A0A654EV87"/>
<gene>
    <name evidence="3" type="ORF">AN1_LOCUS8677</name>
</gene>
<dbReference type="Gene3D" id="3.40.50.1820">
    <property type="entry name" value="alpha/beta hydrolase"/>
    <property type="match status" value="1"/>
</dbReference>
<dbReference type="GO" id="GO:0004185">
    <property type="term" value="F:serine-type carboxypeptidase activity"/>
    <property type="evidence" value="ECO:0007669"/>
    <property type="project" value="InterPro"/>
</dbReference>
<evidence type="ECO:0008006" key="5">
    <source>
        <dbReference type="Google" id="ProtNLM"/>
    </source>
</evidence>
<dbReference type="InterPro" id="IPR029058">
    <property type="entry name" value="AB_hydrolase_fold"/>
</dbReference>
<dbReference type="InterPro" id="IPR001563">
    <property type="entry name" value="Peptidase_S10"/>
</dbReference>
<dbReference type="Pfam" id="PF00450">
    <property type="entry name" value="Peptidase_S10"/>
    <property type="match status" value="1"/>
</dbReference>
<keyword evidence="2" id="KW-0732">Signal</keyword>
<feature type="chain" id="PRO_5024956980" description="Serine carboxypeptidase-like 52" evidence="2">
    <location>
        <begin position="23"/>
        <end position="191"/>
    </location>
</feature>
<dbReference type="PANTHER" id="PTHR11802">
    <property type="entry name" value="SERINE PROTEASE FAMILY S10 SERINE CARBOXYPEPTIDASE"/>
    <property type="match status" value="1"/>
</dbReference>
<sequence>MRTFSPKLLLLLLLVLRHHAESGSIVKFLPGFEGRLPFELETGFGYHSTLAKYWANDERVREALQIRKGSIGKWIRCNTNIHYGDDIISSIPYHMNNSINGYRSLIYSGDHDMEVPFLATEAWIRSLNYPIIDDWRPWIINNQIAGYTMTYANKMTYATIKATFFFCGHTAEYKPAESFIMFQRWISGQPL</sequence>
<name>A0A654EV87_ARATH</name>
<protein>
    <recommendedName>
        <fullName evidence="5">Serine carboxypeptidase-like 52</fullName>
    </recommendedName>
</protein>
<proteinExistence type="inferred from homology"/>
<evidence type="ECO:0000313" key="3">
    <source>
        <dbReference type="EMBL" id="VYS53216.1"/>
    </source>
</evidence>
<evidence type="ECO:0000313" key="4">
    <source>
        <dbReference type="Proteomes" id="UP000426265"/>
    </source>
</evidence>
<dbReference type="PANTHER" id="PTHR11802:SF361">
    <property type="entry name" value="SERINE CARBOXYPEPTIDASE-LIKE 11-RELATED"/>
    <property type="match status" value="1"/>
</dbReference>
<evidence type="ECO:0000256" key="2">
    <source>
        <dbReference type="SAM" id="SignalP"/>
    </source>
</evidence>
<feature type="signal peptide" evidence="2">
    <location>
        <begin position="1"/>
        <end position="22"/>
    </location>
</feature>
<dbReference type="GO" id="GO:0006508">
    <property type="term" value="P:proteolysis"/>
    <property type="evidence" value="ECO:0007669"/>
    <property type="project" value="InterPro"/>
</dbReference>
<organism evidence="3 4">
    <name type="scientific">Arabidopsis thaliana</name>
    <name type="common">Mouse-ear cress</name>
    <dbReference type="NCBI Taxonomy" id="3702"/>
    <lineage>
        <taxon>Eukaryota</taxon>
        <taxon>Viridiplantae</taxon>
        <taxon>Streptophyta</taxon>
        <taxon>Embryophyta</taxon>
        <taxon>Tracheophyta</taxon>
        <taxon>Spermatophyta</taxon>
        <taxon>Magnoliopsida</taxon>
        <taxon>eudicotyledons</taxon>
        <taxon>Gunneridae</taxon>
        <taxon>Pentapetalae</taxon>
        <taxon>rosids</taxon>
        <taxon>malvids</taxon>
        <taxon>Brassicales</taxon>
        <taxon>Brassicaceae</taxon>
        <taxon>Camelineae</taxon>
        <taxon>Arabidopsis</taxon>
    </lineage>
</organism>
<dbReference type="ExpressionAtlas" id="A0A654EV87">
    <property type="expression patterns" value="baseline and differential"/>
</dbReference>
<dbReference type="SUPFAM" id="SSF53474">
    <property type="entry name" value="alpha/beta-Hydrolases"/>
    <property type="match status" value="1"/>
</dbReference>
<accession>A0A654EV87</accession>